<proteinExistence type="predicted"/>
<evidence type="ECO:0000313" key="1">
    <source>
        <dbReference type="EMBL" id="MES1923391.1"/>
    </source>
</evidence>
<gene>
    <name evidence="1" type="ORF">MHBO_004957</name>
</gene>
<feature type="non-terminal residue" evidence="1">
    <location>
        <position position="1"/>
    </location>
</feature>
<dbReference type="Proteomes" id="UP001439008">
    <property type="component" value="Unassembled WGS sequence"/>
</dbReference>
<evidence type="ECO:0000313" key="2">
    <source>
        <dbReference type="Proteomes" id="UP001439008"/>
    </source>
</evidence>
<sequence>KRKLREDLLDKIQLLKWFCKHQNEFSKITICLEDLQKNFFDALRSAFNYERRLHSFDVKYYNLFEDLYLSYYDDYENARIKCDLLVDEHGDLENKLELLLSIEEIEKSTEVQKKLILNGKNIQTLKQQINSLGILLKSMENDNEAERIRLKIPGFALF</sequence>
<accession>A0ABV2AUP1</accession>
<name>A0ABV2AUP1_9EUKA</name>
<keyword evidence="2" id="KW-1185">Reference proteome</keyword>
<dbReference type="EMBL" id="JBDODL010005962">
    <property type="protein sequence ID" value="MES1923391.1"/>
    <property type="molecule type" value="Genomic_DNA"/>
</dbReference>
<comment type="caution">
    <text evidence="1">The sequence shown here is derived from an EMBL/GenBank/DDBJ whole genome shotgun (WGS) entry which is preliminary data.</text>
</comment>
<organism evidence="1 2">
    <name type="scientific">Bonamia ostreae</name>
    <dbReference type="NCBI Taxonomy" id="126728"/>
    <lineage>
        <taxon>Eukaryota</taxon>
        <taxon>Sar</taxon>
        <taxon>Rhizaria</taxon>
        <taxon>Endomyxa</taxon>
        <taxon>Ascetosporea</taxon>
        <taxon>Haplosporida</taxon>
        <taxon>Bonamia</taxon>
    </lineage>
</organism>
<protein>
    <submittedName>
        <fullName evidence="1">Uncharacterized protein</fullName>
    </submittedName>
</protein>
<reference evidence="1 2" key="1">
    <citation type="journal article" date="2024" name="BMC Biol.">
        <title>Comparative genomics of Ascetosporea gives new insight into the evolutionary basis for animal parasitism in Rhizaria.</title>
        <authorList>
            <person name="Hiltunen Thoren M."/>
            <person name="Onut-Brannstrom I."/>
            <person name="Alfjorden A."/>
            <person name="Peckova H."/>
            <person name="Swords F."/>
            <person name="Hooper C."/>
            <person name="Holzer A.S."/>
            <person name="Bass D."/>
            <person name="Burki F."/>
        </authorList>
    </citation>
    <scope>NUCLEOTIDE SEQUENCE [LARGE SCALE GENOMIC DNA]</scope>
    <source>
        <strain evidence="1">20-A016</strain>
    </source>
</reference>